<dbReference type="GO" id="GO:0043856">
    <property type="term" value="F:anti-sigma factor antagonist activity"/>
    <property type="evidence" value="ECO:0007669"/>
    <property type="project" value="InterPro"/>
</dbReference>
<dbReference type="CDD" id="cd07043">
    <property type="entry name" value="STAS_anti-anti-sigma_factors"/>
    <property type="match status" value="1"/>
</dbReference>
<dbReference type="SUPFAM" id="SSF52091">
    <property type="entry name" value="SpoIIaa-like"/>
    <property type="match status" value="1"/>
</dbReference>
<reference evidence="4 5" key="1">
    <citation type="submission" date="2016-10" db="EMBL/GenBank/DDBJ databases">
        <authorList>
            <person name="de Groot N.N."/>
        </authorList>
    </citation>
    <scope>NUCLEOTIDE SEQUENCE [LARGE SCALE GENOMIC DNA]</scope>
    <source>
        <strain evidence="4 5">CGMCC 4.5681</strain>
    </source>
</reference>
<comment type="similarity">
    <text evidence="1 2">Belongs to the anti-sigma-factor antagonist family.</text>
</comment>
<protein>
    <recommendedName>
        <fullName evidence="2">Anti-sigma factor antagonist</fullName>
    </recommendedName>
</protein>
<evidence type="ECO:0000256" key="2">
    <source>
        <dbReference type="RuleBase" id="RU003749"/>
    </source>
</evidence>
<evidence type="ECO:0000259" key="3">
    <source>
        <dbReference type="PROSITE" id="PS50801"/>
    </source>
</evidence>
<accession>A0A1G9B7X2</accession>
<organism evidence="4 5">
    <name type="scientific">Nonomuraea maritima</name>
    <dbReference type="NCBI Taxonomy" id="683260"/>
    <lineage>
        <taxon>Bacteria</taxon>
        <taxon>Bacillati</taxon>
        <taxon>Actinomycetota</taxon>
        <taxon>Actinomycetes</taxon>
        <taxon>Streptosporangiales</taxon>
        <taxon>Streptosporangiaceae</taxon>
        <taxon>Nonomuraea</taxon>
    </lineage>
</organism>
<dbReference type="PANTHER" id="PTHR33495:SF2">
    <property type="entry name" value="ANTI-SIGMA FACTOR ANTAGONIST TM_1081-RELATED"/>
    <property type="match status" value="1"/>
</dbReference>
<proteinExistence type="inferred from homology"/>
<evidence type="ECO:0000313" key="5">
    <source>
        <dbReference type="Proteomes" id="UP000198683"/>
    </source>
</evidence>
<dbReference type="Pfam" id="PF13466">
    <property type="entry name" value="STAS_2"/>
    <property type="match status" value="1"/>
</dbReference>
<dbReference type="STRING" id="683260.SAMN05421874_10734"/>
<dbReference type="Proteomes" id="UP000198683">
    <property type="component" value="Unassembled WGS sequence"/>
</dbReference>
<dbReference type="PROSITE" id="PS50801">
    <property type="entry name" value="STAS"/>
    <property type="match status" value="1"/>
</dbReference>
<evidence type="ECO:0000313" key="4">
    <source>
        <dbReference type="EMBL" id="SDK34955.1"/>
    </source>
</evidence>
<dbReference type="InterPro" id="IPR002645">
    <property type="entry name" value="STAS_dom"/>
</dbReference>
<name>A0A1G9B7X2_9ACTN</name>
<sequence>MSARRSAPLSSRAGSSPAVVRLYGEIDLNTGDAVRQLLMDAIDAGDSVVVVDLSRVTFCDAGGLGVLIAAQHRARRRGVSLVLSSPGPQMVRLLEITGLDRNLPLMR</sequence>
<keyword evidence="5" id="KW-1185">Reference proteome</keyword>
<dbReference type="NCBIfam" id="TIGR00377">
    <property type="entry name" value="ant_ant_sig"/>
    <property type="match status" value="1"/>
</dbReference>
<gene>
    <name evidence="4" type="ORF">SAMN05421874_10734</name>
</gene>
<dbReference type="EMBL" id="FNFB01000007">
    <property type="protein sequence ID" value="SDK34955.1"/>
    <property type="molecule type" value="Genomic_DNA"/>
</dbReference>
<feature type="domain" description="STAS" evidence="3">
    <location>
        <begin position="19"/>
        <end position="107"/>
    </location>
</feature>
<dbReference type="RefSeq" id="WP_176903080.1">
    <property type="nucleotide sequence ID" value="NZ_FNFB01000007.1"/>
</dbReference>
<dbReference type="InterPro" id="IPR003658">
    <property type="entry name" value="Anti-sigma_ant"/>
</dbReference>
<dbReference type="InterPro" id="IPR036513">
    <property type="entry name" value="STAS_dom_sf"/>
</dbReference>
<dbReference type="InterPro" id="IPR058548">
    <property type="entry name" value="MlaB-like_STAS"/>
</dbReference>
<dbReference type="Gene3D" id="3.30.750.24">
    <property type="entry name" value="STAS domain"/>
    <property type="match status" value="1"/>
</dbReference>
<dbReference type="PANTHER" id="PTHR33495">
    <property type="entry name" value="ANTI-SIGMA FACTOR ANTAGONIST TM_1081-RELATED-RELATED"/>
    <property type="match status" value="1"/>
</dbReference>
<dbReference type="AlphaFoldDB" id="A0A1G9B7X2"/>
<evidence type="ECO:0000256" key="1">
    <source>
        <dbReference type="ARBA" id="ARBA00009013"/>
    </source>
</evidence>